<organism evidence="2 3">
    <name type="scientific">Tritrichomonas musculus</name>
    <dbReference type="NCBI Taxonomy" id="1915356"/>
    <lineage>
        <taxon>Eukaryota</taxon>
        <taxon>Metamonada</taxon>
        <taxon>Parabasalia</taxon>
        <taxon>Tritrichomonadida</taxon>
        <taxon>Tritrichomonadidae</taxon>
        <taxon>Tritrichomonas</taxon>
    </lineage>
</organism>
<feature type="domain" description="Protein kinase" evidence="1">
    <location>
        <begin position="10"/>
        <end position="247"/>
    </location>
</feature>
<dbReference type="EMBL" id="JAPFFF010000033">
    <property type="protein sequence ID" value="KAK8844195.1"/>
    <property type="molecule type" value="Genomic_DNA"/>
</dbReference>
<name>A0ABR2HBW0_9EUKA</name>
<gene>
    <name evidence="2" type="ORF">M9Y10_024400</name>
</gene>
<dbReference type="InterPro" id="IPR000719">
    <property type="entry name" value="Prot_kinase_dom"/>
</dbReference>
<dbReference type="PANTHER" id="PTHR44167:SF24">
    <property type="entry name" value="SERINE_THREONINE-PROTEIN KINASE CHK2"/>
    <property type="match status" value="1"/>
</dbReference>
<dbReference type="PROSITE" id="PS50011">
    <property type="entry name" value="PROTEIN_KINASE_DOM"/>
    <property type="match status" value="1"/>
</dbReference>
<dbReference type="InterPro" id="IPR011009">
    <property type="entry name" value="Kinase-like_dom_sf"/>
</dbReference>
<sequence length="251" mass="29328">MEVPQNIGKYQIKYLISTLLERRLFLANDPEGNNVIIKESLNNQNEQLKQEFEILAKLNHPNIIKPIELITLNDKYYLILPRAENDLFEYMKSQTISDQTIHQIMHSLLSAVQYLNVLGIWHRNICPENILIFNNNNEKRFVLADFKNAINYTGTKNDEFRTKYQYMAPEISTNKGYTNKIDIWSCGVIMYQLYKHDFPYKDNSSPETDSLDVTDIPLTATDLISQMLCVDPEMRCSASEALNHHYFNKVH</sequence>
<evidence type="ECO:0000313" key="3">
    <source>
        <dbReference type="Proteomes" id="UP001470230"/>
    </source>
</evidence>
<comment type="caution">
    <text evidence="2">The sequence shown here is derived from an EMBL/GenBank/DDBJ whole genome shotgun (WGS) entry which is preliminary data.</text>
</comment>
<protein>
    <recommendedName>
        <fullName evidence="1">Protein kinase domain-containing protein</fullName>
    </recommendedName>
</protein>
<keyword evidence="3" id="KW-1185">Reference proteome</keyword>
<dbReference type="Proteomes" id="UP001470230">
    <property type="component" value="Unassembled WGS sequence"/>
</dbReference>
<dbReference type="Gene3D" id="3.30.200.20">
    <property type="entry name" value="Phosphorylase Kinase, domain 1"/>
    <property type="match status" value="1"/>
</dbReference>
<dbReference type="PANTHER" id="PTHR44167">
    <property type="entry name" value="OVARIAN-SPECIFIC SERINE/THREONINE-PROTEIN KINASE LOK-RELATED"/>
    <property type="match status" value="1"/>
</dbReference>
<evidence type="ECO:0000259" key="1">
    <source>
        <dbReference type="PROSITE" id="PS50011"/>
    </source>
</evidence>
<proteinExistence type="predicted"/>
<evidence type="ECO:0000313" key="2">
    <source>
        <dbReference type="EMBL" id="KAK8844195.1"/>
    </source>
</evidence>
<accession>A0ABR2HBW0</accession>
<dbReference type="SUPFAM" id="SSF56112">
    <property type="entry name" value="Protein kinase-like (PK-like)"/>
    <property type="match status" value="1"/>
</dbReference>
<dbReference type="Gene3D" id="1.10.510.10">
    <property type="entry name" value="Transferase(Phosphotransferase) domain 1"/>
    <property type="match status" value="1"/>
</dbReference>
<dbReference type="Pfam" id="PF00069">
    <property type="entry name" value="Pkinase"/>
    <property type="match status" value="1"/>
</dbReference>
<reference evidence="2 3" key="1">
    <citation type="submission" date="2024-04" db="EMBL/GenBank/DDBJ databases">
        <title>Tritrichomonas musculus Genome.</title>
        <authorList>
            <person name="Alves-Ferreira E."/>
            <person name="Grigg M."/>
            <person name="Lorenzi H."/>
            <person name="Galac M."/>
        </authorList>
    </citation>
    <scope>NUCLEOTIDE SEQUENCE [LARGE SCALE GENOMIC DNA]</scope>
    <source>
        <strain evidence="2 3">EAF2021</strain>
    </source>
</reference>